<dbReference type="Pfam" id="PF10088">
    <property type="entry name" value="DUF2326"/>
    <property type="match status" value="1"/>
</dbReference>
<dbReference type="Gene3D" id="3.40.50.300">
    <property type="entry name" value="P-loop containing nucleotide triphosphate hydrolases"/>
    <property type="match status" value="1"/>
</dbReference>
<name>A0A1G6QF36_9ACTN</name>
<feature type="domain" description="DUF2326" evidence="2">
    <location>
        <begin position="449"/>
        <end position="584"/>
    </location>
</feature>
<gene>
    <name evidence="3" type="ORF">SAMN05216505_10494</name>
</gene>
<protein>
    <submittedName>
        <fullName evidence="3">Uncharacterized protein YydD, contains DUF2326 domain</fullName>
    </submittedName>
</protein>
<evidence type="ECO:0000256" key="1">
    <source>
        <dbReference type="SAM" id="Coils"/>
    </source>
</evidence>
<organism evidence="3 4">
    <name type="scientific">Streptomyces prasinopilosus</name>
    <dbReference type="NCBI Taxonomy" id="67344"/>
    <lineage>
        <taxon>Bacteria</taxon>
        <taxon>Bacillati</taxon>
        <taxon>Actinomycetota</taxon>
        <taxon>Actinomycetes</taxon>
        <taxon>Kitasatosporales</taxon>
        <taxon>Streptomycetaceae</taxon>
        <taxon>Streptomyces</taxon>
    </lineage>
</organism>
<keyword evidence="1" id="KW-0175">Coiled coil</keyword>
<dbReference type="AlphaFoldDB" id="A0A1G6QF36"/>
<dbReference type="EMBL" id="FMZK01000004">
    <property type="protein sequence ID" value="SDC90771.1"/>
    <property type="molecule type" value="Genomic_DNA"/>
</dbReference>
<feature type="coiled-coil region" evidence="1">
    <location>
        <begin position="228"/>
        <end position="292"/>
    </location>
</feature>
<sequence>MASLKIRKVRANKESFREVEFTDGLNLIVAERNAASTDRDSRNGVGKSTLVEIVHFCLGSSVTQKNVIHQLRDDNWEFSLDVEYGDRAFTVRRSLSKPTAVTLTNPARDLPLMDAAKVSLNGEIEITTKAWKEILGQICFGLTEVTAAEKYAPSFRSLISYFARSGRDAYLDPFTASRQIRSYQKQVYNAFLVGLNWRHASEWQVLKDQEKRVRTPSPDSALQKRSTLAALENEQVRLVADQQRLRSQVEEFRIVPEYSAVEEQTRHLTTEMRELVNESNILKQKISRYEQQMSAESAGDLSRVKDIYSEAGLLFPDSVSRDLSDVIRFHNEVTTHRRDYLENEIVRLRTRAGEISSRLDLLDDQRSELMRLLNEGGAVEDLGQLQFRLGRTQERLEEIEKRITSLESSAAKEATVASGRQALLSRALLDRSERRPKWSTVTSRFVEVTQYLYGQPGEINFGLNENGFIFETKMQRRGSNGVDLMGIYSYDIALTQVWQTAEHRAGFLIHDSLLFEGVDERQIALALNYAKQSSENLGFQYIALINSDNLPLADLRDIGLHWQDYVRLQLGDARPEDALLGFRFSQTPS</sequence>
<dbReference type="InterPro" id="IPR027417">
    <property type="entry name" value="P-loop_NTPase"/>
</dbReference>
<accession>A0A1G6QF36</accession>
<proteinExistence type="predicted"/>
<evidence type="ECO:0000313" key="4">
    <source>
        <dbReference type="Proteomes" id="UP000182100"/>
    </source>
</evidence>
<evidence type="ECO:0000313" key="3">
    <source>
        <dbReference type="EMBL" id="SDC90771.1"/>
    </source>
</evidence>
<dbReference type="Proteomes" id="UP000182100">
    <property type="component" value="Unassembled WGS sequence"/>
</dbReference>
<dbReference type="InterPro" id="IPR018760">
    <property type="entry name" value="DUF2326"/>
</dbReference>
<reference evidence="4" key="1">
    <citation type="submission" date="2016-10" db="EMBL/GenBank/DDBJ databases">
        <authorList>
            <person name="Varghese N."/>
            <person name="Submissions S."/>
        </authorList>
    </citation>
    <scope>NUCLEOTIDE SEQUENCE [LARGE SCALE GENOMIC DNA]</scope>
    <source>
        <strain evidence="4">CGMCC 4.3504</strain>
    </source>
</reference>
<keyword evidence="4" id="KW-1185">Reference proteome</keyword>
<dbReference type="STRING" id="67344.SAMN05216505_10494"/>
<feature type="coiled-coil region" evidence="1">
    <location>
        <begin position="382"/>
        <end position="409"/>
    </location>
</feature>
<evidence type="ECO:0000259" key="2">
    <source>
        <dbReference type="Pfam" id="PF10088"/>
    </source>
</evidence>